<feature type="chain" id="PRO_5045786110" description="Endoglycoceramidase" evidence="5">
    <location>
        <begin position="32"/>
        <end position="478"/>
    </location>
</feature>
<name>A0ABP7PGW4_9ACTN</name>
<keyword evidence="9" id="KW-1185">Reference proteome</keyword>
<protein>
    <recommendedName>
        <fullName evidence="10">Endoglycoceramidase</fullName>
    </recommendedName>
</protein>
<dbReference type="InterPro" id="IPR017853">
    <property type="entry name" value="GH"/>
</dbReference>
<dbReference type="InterPro" id="IPR041036">
    <property type="entry name" value="GH5_C"/>
</dbReference>
<dbReference type="Pfam" id="PF18564">
    <property type="entry name" value="Glyco_hydro_5_C"/>
    <property type="match status" value="1"/>
</dbReference>
<evidence type="ECO:0000259" key="7">
    <source>
        <dbReference type="Pfam" id="PF18564"/>
    </source>
</evidence>
<organism evidence="8 9">
    <name type="scientific">Gordonia caeni</name>
    <dbReference type="NCBI Taxonomy" id="1007097"/>
    <lineage>
        <taxon>Bacteria</taxon>
        <taxon>Bacillati</taxon>
        <taxon>Actinomycetota</taxon>
        <taxon>Actinomycetes</taxon>
        <taxon>Mycobacteriales</taxon>
        <taxon>Gordoniaceae</taxon>
        <taxon>Gordonia</taxon>
    </lineage>
</organism>
<dbReference type="PANTHER" id="PTHR31308">
    <property type="match status" value="1"/>
</dbReference>
<keyword evidence="3 4" id="KW-0326">Glycosidase</keyword>
<evidence type="ECO:0000313" key="9">
    <source>
        <dbReference type="Proteomes" id="UP001418444"/>
    </source>
</evidence>
<dbReference type="Gene3D" id="2.60.40.1180">
    <property type="entry name" value="Golgi alpha-mannosidase II"/>
    <property type="match status" value="1"/>
</dbReference>
<dbReference type="InterPro" id="IPR052066">
    <property type="entry name" value="Glycosphingolipid_Hydrolases"/>
</dbReference>
<keyword evidence="2 4" id="KW-0378">Hydrolase</keyword>
<dbReference type="Gene3D" id="3.20.20.80">
    <property type="entry name" value="Glycosidases"/>
    <property type="match status" value="1"/>
</dbReference>
<dbReference type="SUPFAM" id="SSF51445">
    <property type="entry name" value="(Trans)glycosidases"/>
    <property type="match status" value="1"/>
</dbReference>
<dbReference type="Pfam" id="PF00150">
    <property type="entry name" value="Cellulase"/>
    <property type="match status" value="1"/>
</dbReference>
<sequence>MTPLLRRFCAAAVAVLLTTALLAVPAPNAAAASTLSQLTVRGNQLVDAHGRTVLLHGVNNVDKDAPYVQPGDGFTLTRADAKDLAAHGFNVVRLGVSFDGLMPRRGQIDHDYIDRVVSVVDTLAAEGLYTVLDNHQDGLSKVWGGNGFPAWSLKSRPPSWEPNPGFPLYYLMPSMNAAWDEVWSNRHGAVDHLGTALATLARAVKGKPGVAGIELLNEPWPGTAALTCFPVGCPLFDKQYQRVMQTLTDRIHGQNADVPVWWEPNVTWNQLMPSYLGLDRIRSKNVVIAPHDYCIPSQLAIYLGLPEALRGLCSAQQDLTWSHVDTVARRTQRPVVVTEFGDGDATVLANTLQRADERFVGWMYWHYQSRHRPDGVADDPLAGPVGRQLVRTYPQAVAGTSRSMSYDANTGAFRFTYRPNPAISAPTVIAVSDLHYRHGRHITVDGGTVVGSPDGTTIAITADGTAPVTVRVENAPAP</sequence>
<evidence type="ECO:0000256" key="2">
    <source>
        <dbReference type="ARBA" id="ARBA00022801"/>
    </source>
</evidence>
<evidence type="ECO:0008006" key="10">
    <source>
        <dbReference type="Google" id="ProtNLM"/>
    </source>
</evidence>
<feature type="domain" description="Glycoside hydrolase family 5" evidence="6">
    <location>
        <begin position="46"/>
        <end position="368"/>
    </location>
</feature>
<comment type="similarity">
    <text evidence="1 4">Belongs to the glycosyl hydrolase 5 (cellulase A) family.</text>
</comment>
<evidence type="ECO:0000256" key="4">
    <source>
        <dbReference type="RuleBase" id="RU361153"/>
    </source>
</evidence>
<feature type="signal peptide" evidence="5">
    <location>
        <begin position="1"/>
        <end position="31"/>
    </location>
</feature>
<feature type="domain" description="Glycoside hydrolase family 5 C-terminal" evidence="7">
    <location>
        <begin position="391"/>
        <end position="466"/>
    </location>
</feature>
<accession>A0ABP7PGW4</accession>
<dbReference type="InterPro" id="IPR001547">
    <property type="entry name" value="Glyco_hydro_5"/>
</dbReference>
<evidence type="ECO:0000256" key="1">
    <source>
        <dbReference type="ARBA" id="ARBA00005641"/>
    </source>
</evidence>
<gene>
    <name evidence="8" type="ORF">GCM10022231_27310</name>
</gene>
<evidence type="ECO:0000256" key="3">
    <source>
        <dbReference type="ARBA" id="ARBA00023295"/>
    </source>
</evidence>
<keyword evidence="5" id="KW-0732">Signal</keyword>
<reference evidence="9" key="1">
    <citation type="journal article" date="2019" name="Int. J. Syst. Evol. Microbiol.">
        <title>The Global Catalogue of Microorganisms (GCM) 10K type strain sequencing project: providing services to taxonomists for standard genome sequencing and annotation.</title>
        <authorList>
            <consortium name="The Broad Institute Genomics Platform"/>
            <consortium name="The Broad Institute Genome Sequencing Center for Infectious Disease"/>
            <person name="Wu L."/>
            <person name="Ma J."/>
        </authorList>
    </citation>
    <scope>NUCLEOTIDE SEQUENCE [LARGE SCALE GENOMIC DNA]</scope>
    <source>
        <strain evidence="9">JCM 16923</strain>
    </source>
</reference>
<dbReference type="EMBL" id="BAAAZW010000008">
    <property type="protein sequence ID" value="GAA3965183.1"/>
    <property type="molecule type" value="Genomic_DNA"/>
</dbReference>
<comment type="caution">
    <text evidence="8">The sequence shown here is derived from an EMBL/GenBank/DDBJ whole genome shotgun (WGS) entry which is preliminary data.</text>
</comment>
<evidence type="ECO:0000256" key="5">
    <source>
        <dbReference type="SAM" id="SignalP"/>
    </source>
</evidence>
<dbReference type="PANTHER" id="PTHR31308:SF3">
    <property type="entry name" value="ENDOGLYCOCERAMIDASE"/>
    <property type="match status" value="1"/>
</dbReference>
<dbReference type="InterPro" id="IPR013780">
    <property type="entry name" value="Glyco_hydro_b"/>
</dbReference>
<proteinExistence type="inferred from homology"/>
<evidence type="ECO:0000259" key="6">
    <source>
        <dbReference type="Pfam" id="PF00150"/>
    </source>
</evidence>
<evidence type="ECO:0000313" key="8">
    <source>
        <dbReference type="EMBL" id="GAA3965183.1"/>
    </source>
</evidence>
<dbReference type="Proteomes" id="UP001418444">
    <property type="component" value="Unassembled WGS sequence"/>
</dbReference>
<dbReference type="RefSeq" id="WP_344784700.1">
    <property type="nucleotide sequence ID" value="NZ_BAAAZW010000008.1"/>
</dbReference>